<evidence type="ECO:0000313" key="2">
    <source>
        <dbReference type="EMBL" id="SMB89947.1"/>
    </source>
</evidence>
<dbReference type="OrthoDB" id="5298378at2"/>
<protein>
    <recommendedName>
        <fullName evidence="1">Cyclophilin TM1367-like domain-containing protein</fullName>
    </recommendedName>
</protein>
<evidence type="ECO:0000259" key="1">
    <source>
        <dbReference type="Pfam" id="PF04126"/>
    </source>
</evidence>
<dbReference type="PIRSF" id="PIRSF006456">
    <property type="entry name" value="UCP006456"/>
    <property type="match status" value="1"/>
</dbReference>
<dbReference type="SUPFAM" id="SSF50891">
    <property type="entry name" value="Cyclophilin-like"/>
    <property type="match status" value="1"/>
</dbReference>
<dbReference type="AlphaFoldDB" id="A0A1W1V913"/>
<keyword evidence="3" id="KW-1185">Reference proteome</keyword>
<dbReference type="RefSeq" id="WP_084663237.1">
    <property type="nucleotide sequence ID" value="NZ_LT838272.1"/>
</dbReference>
<name>A0A1W1V913_9FIRM</name>
<evidence type="ECO:0000313" key="3">
    <source>
        <dbReference type="Proteomes" id="UP000192569"/>
    </source>
</evidence>
<dbReference type="Pfam" id="PF04126">
    <property type="entry name" value="Cyclophil_like"/>
    <property type="match status" value="1"/>
</dbReference>
<reference evidence="2 3" key="1">
    <citation type="submission" date="2017-04" db="EMBL/GenBank/DDBJ databases">
        <authorList>
            <person name="Afonso C.L."/>
            <person name="Miller P.J."/>
            <person name="Scott M.A."/>
            <person name="Spackman E."/>
            <person name="Goraichik I."/>
            <person name="Dimitrov K.M."/>
            <person name="Suarez D.L."/>
            <person name="Swayne D.E."/>
        </authorList>
    </citation>
    <scope>NUCLEOTIDE SEQUENCE [LARGE SCALE GENOMIC DNA]</scope>
    <source>
        <strain evidence="2 3">ToBE</strain>
    </source>
</reference>
<dbReference type="Proteomes" id="UP000192569">
    <property type="component" value="Chromosome I"/>
</dbReference>
<dbReference type="InterPro" id="IPR007256">
    <property type="entry name" value="TM1367-like"/>
</dbReference>
<dbReference type="EMBL" id="LT838272">
    <property type="protein sequence ID" value="SMB89947.1"/>
    <property type="molecule type" value="Genomic_DNA"/>
</dbReference>
<dbReference type="InterPro" id="IPR029000">
    <property type="entry name" value="Cyclophilin-like_dom_sf"/>
</dbReference>
<gene>
    <name evidence="2" type="ORF">SAMN00808754_0232</name>
</gene>
<feature type="domain" description="Cyclophilin TM1367-like" evidence="1">
    <location>
        <begin position="2"/>
        <end position="118"/>
    </location>
</feature>
<dbReference type="STRING" id="698762.SAMN00808754_0232"/>
<dbReference type="InterPro" id="IPR025658">
    <property type="entry name" value="Cyclophilin_TM1367"/>
</dbReference>
<proteinExistence type="predicted"/>
<organism evidence="2 3">
    <name type="scientific">Thermanaeromonas toyohensis ToBE</name>
    <dbReference type="NCBI Taxonomy" id="698762"/>
    <lineage>
        <taxon>Bacteria</taxon>
        <taxon>Bacillati</taxon>
        <taxon>Bacillota</taxon>
        <taxon>Clostridia</taxon>
        <taxon>Neomoorellales</taxon>
        <taxon>Neomoorellaceae</taxon>
        <taxon>Thermanaeromonas</taxon>
    </lineage>
</organism>
<accession>A0A1W1V913</accession>
<dbReference type="Gene3D" id="2.40.100.20">
    <property type="match status" value="1"/>
</dbReference>
<sequence>MHVWLKVGNVKLEIELNNTSTAQKIWETLPIEATVNTWGDEIYFSIPVKLEQEKPQETVQEGDVAYWPPGHALCVFFGPTPVSGPGEIRPYSPVTVVGKVIGEAKVLKAVRDGEKVRLDRKETDE</sequence>